<dbReference type="OrthoDB" id="3246760at2759"/>
<name>A0A0L6VEN6_9BASI</name>
<keyword evidence="2" id="KW-1185">Reference proteome</keyword>
<proteinExistence type="predicted"/>
<accession>A0A0L6VEN6</accession>
<evidence type="ECO:0008006" key="3">
    <source>
        <dbReference type="Google" id="ProtNLM"/>
    </source>
</evidence>
<organism evidence="1 2">
    <name type="scientific">Puccinia sorghi</name>
    <dbReference type="NCBI Taxonomy" id="27349"/>
    <lineage>
        <taxon>Eukaryota</taxon>
        <taxon>Fungi</taxon>
        <taxon>Dikarya</taxon>
        <taxon>Basidiomycota</taxon>
        <taxon>Pucciniomycotina</taxon>
        <taxon>Pucciniomycetes</taxon>
        <taxon>Pucciniales</taxon>
        <taxon>Pucciniaceae</taxon>
        <taxon>Puccinia</taxon>
    </lineage>
</organism>
<reference evidence="1 2" key="1">
    <citation type="submission" date="2015-08" db="EMBL/GenBank/DDBJ databases">
        <title>Next Generation Sequencing and Analysis of the Genome of Puccinia sorghi L Schw, the Causal Agent of Maize Common Rust.</title>
        <authorList>
            <person name="Rochi L."/>
            <person name="Burguener G."/>
            <person name="Darino M."/>
            <person name="Turjanski A."/>
            <person name="Kreff E."/>
            <person name="Dieguez M.J."/>
            <person name="Sacco F."/>
        </authorList>
    </citation>
    <scope>NUCLEOTIDE SEQUENCE [LARGE SCALE GENOMIC DNA]</scope>
    <source>
        <strain evidence="1 2">RO10H11247</strain>
    </source>
</reference>
<comment type="caution">
    <text evidence="1">The sequence shown here is derived from an EMBL/GenBank/DDBJ whole genome shotgun (WGS) entry which is preliminary data.</text>
</comment>
<protein>
    <recommendedName>
        <fullName evidence="3">DDE Tnp4 domain-containing protein</fullName>
    </recommendedName>
</protein>
<sequence length="117" mass="13092">MTKIPHPNNSTQLIHELNHASLIISTQAAPPSSNRSSQTQESIPIIYNMKSQFASCPKQEEQVELSQFMKEEGFPGCLGFVDGTEITLSQKPPIHGNHNFDRNKHYPKMGGNVCRFP</sequence>
<dbReference type="EMBL" id="LAVV01006633">
    <property type="protein sequence ID" value="KNZ59017.1"/>
    <property type="molecule type" value="Genomic_DNA"/>
</dbReference>
<gene>
    <name evidence="1" type="ORF">VP01_1816g2</name>
</gene>
<evidence type="ECO:0000313" key="1">
    <source>
        <dbReference type="EMBL" id="KNZ59017.1"/>
    </source>
</evidence>
<dbReference type="Proteomes" id="UP000037035">
    <property type="component" value="Unassembled WGS sequence"/>
</dbReference>
<dbReference type="AlphaFoldDB" id="A0A0L6VEN6"/>
<evidence type="ECO:0000313" key="2">
    <source>
        <dbReference type="Proteomes" id="UP000037035"/>
    </source>
</evidence>
<dbReference type="VEuPathDB" id="FungiDB:VP01_1816g2"/>